<proteinExistence type="predicted"/>
<name>A0A0C9SPV0_PLICR</name>
<dbReference type="AlphaFoldDB" id="A0A0C9SPV0"/>
<accession>A0A0C9SPV0</accession>
<gene>
    <name evidence="1" type="ORF">PLICRDRAFT_180816</name>
</gene>
<organism evidence="1 2">
    <name type="scientific">Plicaturopsis crispa FD-325 SS-3</name>
    <dbReference type="NCBI Taxonomy" id="944288"/>
    <lineage>
        <taxon>Eukaryota</taxon>
        <taxon>Fungi</taxon>
        <taxon>Dikarya</taxon>
        <taxon>Basidiomycota</taxon>
        <taxon>Agaricomycotina</taxon>
        <taxon>Agaricomycetes</taxon>
        <taxon>Agaricomycetidae</taxon>
        <taxon>Amylocorticiales</taxon>
        <taxon>Amylocorticiaceae</taxon>
        <taxon>Plicatura</taxon>
        <taxon>Plicaturopsis crispa</taxon>
    </lineage>
</organism>
<dbReference type="OrthoDB" id="3270899at2759"/>
<dbReference type="HOGENOM" id="CLU_511009_0_0_1"/>
<keyword evidence="2" id="KW-1185">Reference proteome</keyword>
<evidence type="ECO:0000313" key="2">
    <source>
        <dbReference type="Proteomes" id="UP000053263"/>
    </source>
</evidence>
<sequence length="529" mass="59367">MHDGPSRDGLRRCLGPPSCPRLAPTRGVACGRDWTTAHLALITVVPRDSPHVHASLHPAVLSLDRASPFIQSPQSVSHLFTFIVVASDEFVFTGPGSSSRPPTLSPEDRFRQIGQSDQPSLHVGVVVDPSFQGVIALSAHANFFSYFDGRFPHDHLDILASLPPLVDHVVWKRVTEYVSMHQDVYLFYKLHTEPSLPFRVTFIDGRSFVGNVQSRTFDDYLHYDFIYCSLPLSVHFDDWGLDGWSTYPRFAELLEQLSEQTPIFPPPRDVISSGVKFDVILELDEVARSLGHPRPTSVLSLHNPILPSSQKLVYKREGSDGNAHVIHVEAGAPPPELPLVPGLRWFVQPYNHDLLRSGEWRVYFLNGKIIWTAHTLTRPLPGGGFVINEHRIGLTLSAMTALAPPPPEDYHEDLLSNTTACPSLALRRQADEELFGFARSTYVELLRSRVASRRASGSSRSPLMSYFCRIDIGLFRTPEGRFAYFVNEIEECPSTSWMCSNPNATETMDFMVGEYTELFHTWYAEVKSS</sequence>
<protein>
    <submittedName>
        <fullName evidence="1">Uncharacterized protein</fullName>
    </submittedName>
</protein>
<dbReference type="EMBL" id="KN832588">
    <property type="protein sequence ID" value="KII83012.1"/>
    <property type="molecule type" value="Genomic_DNA"/>
</dbReference>
<evidence type="ECO:0000313" key="1">
    <source>
        <dbReference type="EMBL" id="KII83012.1"/>
    </source>
</evidence>
<reference evidence="1 2" key="1">
    <citation type="submission" date="2014-06" db="EMBL/GenBank/DDBJ databases">
        <title>Evolutionary Origins and Diversification of the Mycorrhizal Mutualists.</title>
        <authorList>
            <consortium name="DOE Joint Genome Institute"/>
            <consortium name="Mycorrhizal Genomics Consortium"/>
            <person name="Kohler A."/>
            <person name="Kuo A."/>
            <person name="Nagy L.G."/>
            <person name="Floudas D."/>
            <person name="Copeland A."/>
            <person name="Barry K.W."/>
            <person name="Cichocki N."/>
            <person name="Veneault-Fourrey C."/>
            <person name="LaButti K."/>
            <person name="Lindquist E.A."/>
            <person name="Lipzen A."/>
            <person name="Lundell T."/>
            <person name="Morin E."/>
            <person name="Murat C."/>
            <person name="Riley R."/>
            <person name="Ohm R."/>
            <person name="Sun H."/>
            <person name="Tunlid A."/>
            <person name="Henrissat B."/>
            <person name="Grigoriev I.V."/>
            <person name="Hibbett D.S."/>
            <person name="Martin F."/>
        </authorList>
    </citation>
    <scope>NUCLEOTIDE SEQUENCE [LARGE SCALE GENOMIC DNA]</scope>
    <source>
        <strain evidence="1 2">FD-325 SS-3</strain>
    </source>
</reference>
<dbReference type="Proteomes" id="UP000053263">
    <property type="component" value="Unassembled WGS sequence"/>
</dbReference>